<dbReference type="AlphaFoldDB" id="A0A127BBE2"/>
<keyword evidence="1" id="KW-0812">Transmembrane</keyword>
<dbReference type="GeneID" id="28492015"/>
<sequence>MKLAGLVVYLLGIALSVVRPPLERLACIDMTTGQVMTRINPFFLVLELSLIMVGSLFLALNHEFKNYHERNGWMAVSTGLGFAFVGGYSEIYELSLFGVVLAILGMIVYKIGRAKYGGGQS</sequence>
<reference evidence="3" key="1">
    <citation type="submission" date="2015-02" db="EMBL/GenBank/DDBJ databases">
        <title>Pyrococcus kukulkanii sp. nov., a novel hyperthermophilic archaeon isolated from a deep-sea hydrothermal vent at the Guaymas Basin.</title>
        <authorList>
            <person name="Oger P.M."/>
            <person name="Callac N."/>
            <person name="Jebbar M."/>
            <person name="Godfroy A."/>
        </authorList>
    </citation>
    <scope>NUCLEOTIDE SEQUENCE [LARGE SCALE GENOMIC DNA]</scope>
    <source>
        <strain evidence="3">NCB100</strain>
    </source>
</reference>
<dbReference type="RefSeq" id="WP_068323802.1">
    <property type="nucleotide sequence ID" value="NZ_CP010835.1"/>
</dbReference>
<dbReference type="STRING" id="1609559.TQ32_09215"/>
<dbReference type="PATRIC" id="fig|1609559.3.peg.1912"/>
<name>A0A127BBE2_9EURY</name>
<evidence type="ECO:0000256" key="1">
    <source>
        <dbReference type="SAM" id="Phobius"/>
    </source>
</evidence>
<keyword evidence="1" id="KW-1133">Transmembrane helix</keyword>
<keyword evidence="1" id="KW-0472">Membrane</keyword>
<dbReference type="Proteomes" id="UP000070587">
    <property type="component" value="Chromosome"/>
</dbReference>
<organism evidence="2 3">
    <name type="scientific">Pyrococcus kukulkanii</name>
    <dbReference type="NCBI Taxonomy" id="1609559"/>
    <lineage>
        <taxon>Archaea</taxon>
        <taxon>Methanobacteriati</taxon>
        <taxon>Methanobacteriota</taxon>
        <taxon>Thermococci</taxon>
        <taxon>Thermococcales</taxon>
        <taxon>Thermococcaceae</taxon>
        <taxon>Pyrococcus</taxon>
    </lineage>
</organism>
<dbReference type="KEGG" id="pyc:TQ32_09215"/>
<evidence type="ECO:0000313" key="3">
    <source>
        <dbReference type="Proteomes" id="UP000070587"/>
    </source>
</evidence>
<protein>
    <submittedName>
        <fullName evidence="2">Uncharacterized protein</fullName>
    </submittedName>
</protein>
<feature type="transmembrane region" description="Helical" evidence="1">
    <location>
        <begin position="40"/>
        <end position="60"/>
    </location>
</feature>
<proteinExistence type="predicted"/>
<accession>A0A127BBE2</accession>
<dbReference type="OrthoDB" id="86161at2157"/>
<dbReference type="EMBL" id="CP010835">
    <property type="protein sequence ID" value="AMM54643.1"/>
    <property type="molecule type" value="Genomic_DNA"/>
</dbReference>
<reference evidence="2 3" key="2">
    <citation type="journal article" date="2016" name="Int. J. Syst. Evol. Microbiol.">
        <title>Pyrococcus kukulkanii sp. nov., a hyperthermophilic, piezophilic archaeon isolated from a deep-sea hydrothermal vent.</title>
        <authorList>
            <person name="Callac N."/>
            <person name="Oger P."/>
            <person name="Lesongeur F."/>
            <person name="Rattray J.E."/>
            <person name="Vannier P."/>
            <person name="Michoud G."/>
            <person name="Beauverger M."/>
            <person name="Gayet N."/>
            <person name="Rouxel O."/>
            <person name="Jebbar M."/>
            <person name="Godfroy A."/>
        </authorList>
    </citation>
    <scope>NUCLEOTIDE SEQUENCE [LARGE SCALE GENOMIC DNA]</scope>
    <source>
        <strain evidence="2 3">NCB100</strain>
    </source>
</reference>
<gene>
    <name evidence="2" type="ORF">TQ32_09215</name>
</gene>
<feature type="transmembrane region" description="Helical" evidence="1">
    <location>
        <begin position="94"/>
        <end position="112"/>
    </location>
</feature>
<evidence type="ECO:0000313" key="2">
    <source>
        <dbReference type="EMBL" id="AMM54643.1"/>
    </source>
</evidence>